<dbReference type="Proteomes" id="UP000321577">
    <property type="component" value="Unassembled WGS sequence"/>
</dbReference>
<sequence>MAAMIALIAHAREMHDALPQASRFWGCVFHRESAIGFFFALSGFVLHLSWCGAWPGIATWSGFMVRRVFRLHPLYLVSLVLALLVVTLVPLGGTFWYQENPPWATTYDMNHFSLRSWMDHLLLITPGIETNFLNPPIWTLAGEMKVALIFPWLSWLIARLPMVLSLIFVTLGMLFAPQIGHATLPTASLLPVFMIGAWGAQHHERLAVLLKSRFEWRNTLLLLLGLTIYGTAALLRKRHDRDAELLQYQMAGAGSVLIMLAVIHVRAFNDFLCGRVLLLGGRLSYGIYVFHYPVYLGLLCYSTRDAWSAAVFFITGLMVTFILAWVLNRWLEVPMIKAGRSIANRISPTRPKLAAQG</sequence>
<feature type="transmembrane region" description="Helical" evidence="1">
    <location>
        <begin position="248"/>
        <end position="269"/>
    </location>
</feature>
<feature type="transmembrane region" description="Helical" evidence="1">
    <location>
        <begin position="182"/>
        <end position="200"/>
    </location>
</feature>
<keyword evidence="1" id="KW-0472">Membrane</keyword>
<gene>
    <name evidence="3" type="ORF">BGE01nite_07390</name>
</gene>
<evidence type="ECO:0000313" key="4">
    <source>
        <dbReference type="Proteomes" id="UP000321577"/>
    </source>
</evidence>
<feature type="domain" description="Acyltransferase 3" evidence="2">
    <location>
        <begin position="34"/>
        <end position="328"/>
    </location>
</feature>
<dbReference type="InterPro" id="IPR002656">
    <property type="entry name" value="Acyl_transf_3_dom"/>
</dbReference>
<dbReference type="PANTHER" id="PTHR23028">
    <property type="entry name" value="ACETYLTRANSFERASE"/>
    <property type="match status" value="1"/>
</dbReference>
<feature type="transmembrane region" description="Helical" evidence="1">
    <location>
        <begin position="146"/>
        <end position="176"/>
    </location>
</feature>
<accession>A0A512M413</accession>
<feature type="transmembrane region" description="Helical" evidence="1">
    <location>
        <begin position="276"/>
        <end position="294"/>
    </location>
</feature>
<dbReference type="Pfam" id="PF01757">
    <property type="entry name" value="Acyl_transf_3"/>
    <property type="match status" value="1"/>
</dbReference>
<keyword evidence="1" id="KW-0812">Transmembrane</keyword>
<evidence type="ECO:0000313" key="3">
    <source>
        <dbReference type="EMBL" id="GEP41448.1"/>
    </source>
</evidence>
<comment type="caution">
    <text evidence="3">The sequence shown here is derived from an EMBL/GenBank/DDBJ whole genome shotgun (WGS) entry which is preliminary data.</text>
</comment>
<name>A0A512M413_9BACT</name>
<keyword evidence="1" id="KW-1133">Transmembrane helix</keyword>
<dbReference type="InterPro" id="IPR050879">
    <property type="entry name" value="Acyltransferase_3"/>
</dbReference>
<organism evidence="3 4">
    <name type="scientific">Brevifollis gellanilyticus</name>
    <dbReference type="NCBI Taxonomy" id="748831"/>
    <lineage>
        <taxon>Bacteria</taxon>
        <taxon>Pseudomonadati</taxon>
        <taxon>Verrucomicrobiota</taxon>
        <taxon>Verrucomicrobiia</taxon>
        <taxon>Verrucomicrobiales</taxon>
        <taxon>Verrucomicrobiaceae</taxon>
    </lineage>
</organism>
<proteinExistence type="predicted"/>
<protein>
    <recommendedName>
        <fullName evidence="2">Acyltransferase 3 domain-containing protein</fullName>
    </recommendedName>
</protein>
<feature type="transmembrane region" description="Helical" evidence="1">
    <location>
        <begin position="74"/>
        <end position="97"/>
    </location>
</feature>
<dbReference type="AlphaFoldDB" id="A0A512M413"/>
<feature type="transmembrane region" description="Helical" evidence="1">
    <location>
        <begin position="35"/>
        <end position="53"/>
    </location>
</feature>
<evidence type="ECO:0000259" key="2">
    <source>
        <dbReference type="Pfam" id="PF01757"/>
    </source>
</evidence>
<feature type="transmembrane region" description="Helical" evidence="1">
    <location>
        <begin position="220"/>
        <end position="236"/>
    </location>
</feature>
<feature type="transmembrane region" description="Helical" evidence="1">
    <location>
        <begin position="306"/>
        <end position="327"/>
    </location>
</feature>
<evidence type="ECO:0000256" key="1">
    <source>
        <dbReference type="SAM" id="Phobius"/>
    </source>
</evidence>
<dbReference type="EMBL" id="BKAG01000003">
    <property type="protein sequence ID" value="GEP41448.1"/>
    <property type="molecule type" value="Genomic_DNA"/>
</dbReference>
<dbReference type="GO" id="GO:0016747">
    <property type="term" value="F:acyltransferase activity, transferring groups other than amino-acyl groups"/>
    <property type="evidence" value="ECO:0007669"/>
    <property type="project" value="InterPro"/>
</dbReference>
<reference evidence="3 4" key="1">
    <citation type="submission" date="2019-07" db="EMBL/GenBank/DDBJ databases">
        <title>Whole genome shotgun sequence of Brevifollis gellanilyticus NBRC 108608.</title>
        <authorList>
            <person name="Hosoyama A."/>
            <person name="Uohara A."/>
            <person name="Ohji S."/>
            <person name="Ichikawa N."/>
        </authorList>
    </citation>
    <scope>NUCLEOTIDE SEQUENCE [LARGE SCALE GENOMIC DNA]</scope>
    <source>
        <strain evidence="3 4">NBRC 108608</strain>
    </source>
</reference>
<keyword evidence="4" id="KW-1185">Reference proteome</keyword>